<evidence type="ECO:0000313" key="12">
    <source>
        <dbReference type="Proteomes" id="UP000541136"/>
    </source>
</evidence>
<dbReference type="GO" id="GO:0047360">
    <property type="term" value="F:undecaprenyl-phosphate galactose phosphotransferase activity"/>
    <property type="evidence" value="ECO:0007669"/>
    <property type="project" value="UniProtKB-EC"/>
</dbReference>
<keyword evidence="7 9" id="KW-1133">Transmembrane helix</keyword>
<sequence>MAIRHLIRLIRVAADGMAFLLGPLLAAVCLYVVTGGVSVYVLVADVGAFVLTYMVLGAATLLWFWAWRGHYTYRKPIWSVARDVCMALLVGALGQLVIMAFLKWPISRYFWVLSWGFIFLSLVLERLAIKAALLKLKLWQKQCVIIGTGSNAAEAYGALVSDRGMGFDVQYFQCPLGTRPSPVEGVPVLHRPEQLWELTDPDDTQYVIAMEYGEEDLRDDWLREMAVRGCRAVSVIPSIRGVPLNSTDVSFIFSHDLMILQIRENLQKRWSRIIKRAFDVAGAAALLVVLSPLLAVLWWKIRQDGGEPIYGHRRIGQGGRPFLCLKFRSMVPQADQVLADLLARDPEARAEWEASFKLKNDPRITPLGRFLRRTSLDELPQLWNVLRGEMSLVGPRPVVEEELAFYGKNVAYYLMAKPGITGLWQVSGRSDVDYDTRVYFDAWYARNWSLWHDLVILVKTVAVVFRRDGAY</sequence>
<dbReference type="NCBIfam" id="TIGR03025">
    <property type="entry name" value="EPS_sugtrans"/>
    <property type="match status" value="1"/>
</dbReference>
<evidence type="ECO:0000256" key="1">
    <source>
        <dbReference type="ARBA" id="ARBA00004141"/>
    </source>
</evidence>
<dbReference type="Proteomes" id="UP000541136">
    <property type="component" value="Unassembled WGS sequence"/>
</dbReference>
<evidence type="ECO:0000256" key="6">
    <source>
        <dbReference type="ARBA" id="ARBA00022692"/>
    </source>
</evidence>
<dbReference type="GO" id="GO:0000271">
    <property type="term" value="P:polysaccharide biosynthetic process"/>
    <property type="evidence" value="ECO:0007669"/>
    <property type="project" value="InterPro"/>
</dbReference>
<keyword evidence="5 11" id="KW-0808">Transferase</keyword>
<dbReference type="EMBL" id="JACHIB010000011">
    <property type="protein sequence ID" value="MBB6084080.1"/>
    <property type="molecule type" value="Genomic_DNA"/>
</dbReference>
<comment type="caution">
    <text evidence="11">The sequence shown here is derived from an EMBL/GenBank/DDBJ whole genome shotgun (WGS) entry which is preliminary data.</text>
</comment>
<dbReference type="NCBIfam" id="TIGR03022">
    <property type="entry name" value="WbaP_sugtrans"/>
    <property type="match status" value="1"/>
</dbReference>
<evidence type="ECO:0000259" key="10">
    <source>
        <dbReference type="Pfam" id="PF02397"/>
    </source>
</evidence>
<proteinExistence type="inferred from homology"/>
<evidence type="ECO:0000256" key="9">
    <source>
        <dbReference type="SAM" id="Phobius"/>
    </source>
</evidence>
<comment type="subcellular location">
    <subcellularLocation>
        <location evidence="2">Cell membrane</location>
    </subcellularLocation>
    <subcellularLocation>
        <location evidence="1">Membrane</location>
        <topology evidence="1">Multi-pass membrane protein</topology>
    </subcellularLocation>
</comment>
<evidence type="ECO:0000256" key="3">
    <source>
        <dbReference type="ARBA" id="ARBA00006464"/>
    </source>
</evidence>
<feature type="transmembrane region" description="Helical" evidence="9">
    <location>
        <begin position="39"/>
        <end position="64"/>
    </location>
</feature>
<dbReference type="PANTHER" id="PTHR30576">
    <property type="entry name" value="COLANIC BIOSYNTHESIS UDP-GLUCOSE LIPID CARRIER TRANSFERASE"/>
    <property type="match status" value="1"/>
</dbReference>
<dbReference type="Pfam" id="PF02397">
    <property type="entry name" value="Bac_transf"/>
    <property type="match status" value="1"/>
</dbReference>
<feature type="domain" description="Bacterial sugar transferase" evidence="10">
    <location>
        <begin position="275"/>
        <end position="465"/>
    </location>
</feature>
<dbReference type="InterPro" id="IPR017475">
    <property type="entry name" value="EPS_sugar_tfrase"/>
</dbReference>
<evidence type="ECO:0000256" key="8">
    <source>
        <dbReference type="ARBA" id="ARBA00023136"/>
    </source>
</evidence>
<dbReference type="GO" id="GO:0005886">
    <property type="term" value="C:plasma membrane"/>
    <property type="evidence" value="ECO:0007669"/>
    <property type="project" value="UniProtKB-SubCell"/>
</dbReference>
<keyword evidence="6 9" id="KW-0812">Transmembrane</keyword>
<feature type="transmembrane region" description="Helical" evidence="9">
    <location>
        <begin position="84"/>
        <end position="102"/>
    </location>
</feature>
<reference evidence="11 12" key="1">
    <citation type="submission" date="2020-08" db="EMBL/GenBank/DDBJ databases">
        <title>Genomic Encyclopedia of Type Strains, Phase IV (KMG-IV): sequencing the most valuable type-strain genomes for metagenomic binning, comparative biology and taxonomic classification.</title>
        <authorList>
            <person name="Goeker M."/>
        </authorList>
    </citation>
    <scope>NUCLEOTIDE SEQUENCE [LARGE SCALE GENOMIC DNA]</scope>
    <source>
        <strain evidence="11 12">DSM 12141</strain>
    </source>
</reference>
<evidence type="ECO:0000313" key="11">
    <source>
        <dbReference type="EMBL" id="MBB6084080.1"/>
    </source>
</evidence>
<dbReference type="InterPro" id="IPR017472">
    <property type="entry name" value="Undecaprenyl-P_galact_Ptfrase"/>
</dbReference>
<protein>
    <submittedName>
        <fullName evidence="11">Undecaprenyl-phosphate galactose phosphotransferase</fullName>
        <ecNumber evidence="11">2.7.8.6</ecNumber>
    </submittedName>
</protein>
<feature type="transmembrane region" description="Helical" evidence="9">
    <location>
        <begin position="12"/>
        <end position="33"/>
    </location>
</feature>
<evidence type="ECO:0000256" key="7">
    <source>
        <dbReference type="ARBA" id="ARBA00022989"/>
    </source>
</evidence>
<gene>
    <name evidence="11" type="ORF">HNR28_002125</name>
</gene>
<comment type="similarity">
    <text evidence="3">Belongs to the bacterial sugar transferase family.</text>
</comment>
<dbReference type="InterPro" id="IPR003362">
    <property type="entry name" value="Bact_transf"/>
</dbReference>
<dbReference type="AlphaFoldDB" id="A0A7W9WPQ5"/>
<dbReference type="EC" id="2.7.8.6" evidence="11"/>
<name>A0A7W9WPQ5_CASDE</name>
<feature type="transmembrane region" description="Helical" evidence="9">
    <location>
        <begin position="108"/>
        <end position="129"/>
    </location>
</feature>
<evidence type="ECO:0000256" key="5">
    <source>
        <dbReference type="ARBA" id="ARBA00022679"/>
    </source>
</evidence>
<dbReference type="PANTHER" id="PTHR30576:SF4">
    <property type="entry name" value="UNDECAPRENYL-PHOSPHATE GALACTOSE PHOSPHOTRANSFERASE"/>
    <property type="match status" value="1"/>
</dbReference>
<keyword evidence="4" id="KW-1003">Cell membrane</keyword>
<dbReference type="Pfam" id="PF13727">
    <property type="entry name" value="CoA_binding_3"/>
    <property type="match status" value="1"/>
</dbReference>
<keyword evidence="8 9" id="KW-0472">Membrane</keyword>
<organism evidence="11 12">
    <name type="scientific">Castellaniella defragrans</name>
    <name type="common">Alcaligenes defragrans</name>
    <dbReference type="NCBI Taxonomy" id="75697"/>
    <lineage>
        <taxon>Bacteria</taxon>
        <taxon>Pseudomonadati</taxon>
        <taxon>Pseudomonadota</taxon>
        <taxon>Betaproteobacteria</taxon>
        <taxon>Burkholderiales</taxon>
        <taxon>Alcaligenaceae</taxon>
        <taxon>Castellaniella</taxon>
    </lineage>
</organism>
<accession>A0A7W9WPQ5</accession>
<feature type="transmembrane region" description="Helical" evidence="9">
    <location>
        <begin position="277"/>
        <end position="299"/>
    </location>
</feature>
<evidence type="ECO:0000256" key="4">
    <source>
        <dbReference type="ARBA" id="ARBA00022475"/>
    </source>
</evidence>
<evidence type="ECO:0000256" key="2">
    <source>
        <dbReference type="ARBA" id="ARBA00004236"/>
    </source>
</evidence>